<reference evidence="3 5" key="1">
    <citation type="submission" date="2017-10" db="EMBL/GenBank/DDBJ databases">
        <title>Effective Description of Clostridium neonatale sp. nov. linked to necrotizing enterocolitis in neonates and a clarification of species assignable to the genus Clostridium (Prazmowski 1880) emend. Lawson and Rainey 2016.</title>
        <authorList>
            <person name="Bernard K."/>
            <person name="Burdz T."/>
            <person name="Wiebe D."/>
            <person name="Balcewich B."/>
            <person name="Alfa M."/>
            <person name="Bernier A.-M."/>
        </authorList>
    </citation>
    <scope>NUCLEOTIDE SEQUENCE [LARGE SCALE GENOMIC DNA]</scope>
    <source>
        <strain evidence="3 5">LCDC99A005</strain>
    </source>
</reference>
<proteinExistence type="predicted"/>
<dbReference type="PANTHER" id="PTHR39162">
    <property type="entry name" value="GLL3345 PROTEIN"/>
    <property type="match status" value="1"/>
</dbReference>
<gene>
    <name evidence="3" type="primary">ytfJ</name>
    <name evidence="1" type="synonym">gerW</name>
    <name evidence="2" type="ORF">CNEO2_280042</name>
    <name evidence="1" type="ORF">CNEO_43673</name>
    <name evidence="4" type="ORF">CNEONATNEC25_01824</name>
    <name evidence="3" type="ORF">CQ394_03555</name>
</gene>
<reference evidence="1" key="3">
    <citation type="submission" date="2021-10" db="EMBL/GenBank/DDBJ databases">
        <authorList>
            <person name="Mesa V."/>
        </authorList>
    </citation>
    <scope>NUCLEOTIDE SEQUENCE</scope>
    <source>
        <strain evidence="1">CC3_PB</strain>
    </source>
</reference>
<reference evidence="2" key="4">
    <citation type="submission" date="2022-10" db="EMBL/GenBank/DDBJ databases">
        <authorList>
            <person name="Aires J."/>
            <person name="Mesa V."/>
        </authorList>
    </citation>
    <scope>NUCLEOTIDE SEQUENCE</scope>
    <source>
        <strain evidence="2">Clostridium neonatale JD116</strain>
    </source>
</reference>
<evidence type="ECO:0000313" key="6">
    <source>
        <dbReference type="Proteomes" id="UP000431451"/>
    </source>
</evidence>
<organism evidence="3 5">
    <name type="scientific">Clostridium neonatale</name>
    <dbReference type="NCBI Taxonomy" id="137838"/>
    <lineage>
        <taxon>Bacteria</taxon>
        <taxon>Bacillati</taxon>
        <taxon>Bacillota</taxon>
        <taxon>Clostridia</taxon>
        <taxon>Eubacteriales</taxon>
        <taxon>Clostridiaceae</taxon>
        <taxon>Clostridium</taxon>
    </lineage>
</organism>
<evidence type="ECO:0000313" key="1">
    <source>
        <dbReference type="EMBL" id="CAG9708537.1"/>
    </source>
</evidence>
<protein>
    <submittedName>
        <fullName evidence="1">Germination spore protein</fullName>
    </submittedName>
    <submittedName>
        <fullName evidence="4">Putative spore protein YtfJ</fullName>
    </submittedName>
    <submittedName>
        <fullName evidence="3">Sporulation protein YtfJ</fullName>
    </submittedName>
</protein>
<dbReference type="EMBL" id="CAMTCP010000210">
    <property type="protein sequence ID" value="CAI3588133.1"/>
    <property type="molecule type" value="Genomic_DNA"/>
</dbReference>
<dbReference type="STRING" id="137838.GCA_001458595_02171"/>
<dbReference type="OrthoDB" id="9796262at2"/>
<dbReference type="Proteomes" id="UP000431451">
    <property type="component" value="Unassembled WGS sequence"/>
</dbReference>
<evidence type="ECO:0000313" key="2">
    <source>
        <dbReference type="EMBL" id="CAI3588133.1"/>
    </source>
</evidence>
<dbReference type="Proteomes" id="UP000220840">
    <property type="component" value="Unassembled WGS sequence"/>
</dbReference>
<name>A0A2A7MI80_9CLOT</name>
<dbReference type="EMBL" id="UWJD01000001">
    <property type="protein sequence ID" value="VCT84224.1"/>
    <property type="molecule type" value="Genomic_DNA"/>
</dbReference>
<reference evidence="4 6" key="2">
    <citation type="submission" date="2018-06" db="EMBL/GenBank/DDBJ databases">
        <authorList>
            <consortium name="IHU Genomes"/>
        </authorList>
    </citation>
    <scope>NUCLEOTIDE SEQUENCE [LARGE SCALE GENOMIC DNA]</scope>
    <source>
        <strain evidence="4 6">NEC25</strain>
    </source>
</reference>
<dbReference type="Pfam" id="PF09579">
    <property type="entry name" value="Spore_YtfJ"/>
    <property type="match status" value="1"/>
</dbReference>
<dbReference type="AlphaFoldDB" id="A0A2A7MI80"/>
<sequence length="148" mass="16198">MLNDANVSNLMKNTMENLKDMIDVNTVIGDPIETKDGTFIIPVSRLCFGFVSGGSEYPTSNKSFERDNFPFGGGSSAGVSVKPVAFLIIRNGNVRMITIDHDTTYDKIVDTVPQVLDIINGLVKDSKKKTPDDINININENQNADSDI</sequence>
<dbReference type="Proteomes" id="UP000789738">
    <property type="component" value="Unassembled WGS sequence"/>
</dbReference>
<dbReference type="EMBL" id="CAKJVE010000004">
    <property type="protein sequence ID" value="CAG9708537.1"/>
    <property type="molecule type" value="Genomic_DNA"/>
</dbReference>
<dbReference type="Proteomes" id="UP001189143">
    <property type="component" value="Unassembled WGS sequence"/>
</dbReference>
<dbReference type="GeneID" id="68877182"/>
<evidence type="ECO:0000313" key="3">
    <source>
        <dbReference type="EMBL" id="PEG30808.1"/>
    </source>
</evidence>
<dbReference type="PIRSF" id="PIRSF021377">
    <property type="entry name" value="YtfJ"/>
    <property type="match status" value="1"/>
</dbReference>
<dbReference type="PANTHER" id="PTHR39162:SF1">
    <property type="entry name" value="SPORULATION PROTEIN YTFJ"/>
    <property type="match status" value="1"/>
</dbReference>
<dbReference type="NCBIfam" id="TIGR02874">
    <property type="entry name" value="spore_ytfJ"/>
    <property type="match status" value="1"/>
</dbReference>
<accession>A0A2A7MI80</accession>
<evidence type="ECO:0000313" key="4">
    <source>
        <dbReference type="EMBL" id="VCT84224.1"/>
    </source>
</evidence>
<keyword evidence="5" id="KW-1185">Reference proteome</keyword>
<evidence type="ECO:0000313" key="5">
    <source>
        <dbReference type="Proteomes" id="UP000220840"/>
    </source>
</evidence>
<dbReference type="RefSeq" id="WP_058294975.1">
    <property type="nucleotide sequence ID" value="NZ_CAKJVD010000017.1"/>
</dbReference>
<dbReference type="EMBL" id="PDCJ01000001">
    <property type="protein sequence ID" value="PEG30808.1"/>
    <property type="molecule type" value="Genomic_DNA"/>
</dbReference>
<dbReference type="InterPro" id="IPR014229">
    <property type="entry name" value="Spore_YtfJ"/>
</dbReference>